<organism evidence="1">
    <name type="scientific">Anguilla anguilla</name>
    <name type="common">European freshwater eel</name>
    <name type="synonym">Muraena anguilla</name>
    <dbReference type="NCBI Taxonomy" id="7936"/>
    <lineage>
        <taxon>Eukaryota</taxon>
        <taxon>Metazoa</taxon>
        <taxon>Chordata</taxon>
        <taxon>Craniata</taxon>
        <taxon>Vertebrata</taxon>
        <taxon>Euteleostomi</taxon>
        <taxon>Actinopterygii</taxon>
        <taxon>Neopterygii</taxon>
        <taxon>Teleostei</taxon>
        <taxon>Anguilliformes</taxon>
        <taxon>Anguillidae</taxon>
        <taxon>Anguilla</taxon>
    </lineage>
</organism>
<accession>A0A0E9VHW6</accession>
<protein>
    <submittedName>
        <fullName evidence="1">Uncharacterized protein</fullName>
    </submittedName>
</protein>
<name>A0A0E9VHW6_ANGAN</name>
<dbReference type="AlphaFoldDB" id="A0A0E9VHW6"/>
<sequence length="26" mass="3025">MFFKILSPPLLSVTSSDCYIQIRMFS</sequence>
<dbReference type="EMBL" id="GBXM01031562">
    <property type="protein sequence ID" value="JAH77015.1"/>
    <property type="molecule type" value="Transcribed_RNA"/>
</dbReference>
<evidence type="ECO:0000313" key="1">
    <source>
        <dbReference type="EMBL" id="JAH77015.1"/>
    </source>
</evidence>
<proteinExistence type="predicted"/>
<reference evidence="1" key="1">
    <citation type="submission" date="2014-11" db="EMBL/GenBank/DDBJ databases">
        <authorList>
            <person name="Amaro Gonzalez C."/>
        </authorList>
    </citation>
    <scope>NUCLEOTIDE SEQUENCE</scope>
</reference>
<reference evidence="1" key="2">
    <citation type="journal article" date="2015" name="Fish Shellfish Immunol.">
        <title>Early steps in the European eel (Anguilla anguilla)-Vibrio vulnificus interaction in the gills: Role of the RtxA13 toxin.</title>
        <authorList>
            <person name="Callol A."/>
            <person name="Pajuelo D."/>
            <person name="Ebbesson L."/>
            <person name="Teles M."/>
            <person name="MacKenzie S."/>
            <person name="Amaro C."/>
        </authorList>
    </citation>
    <scope>NUCLEOTIDE SEQUENCE</scope>
</reference>